<dbReference type="EMBL" id="CP138335">
    <property type="protein sequence ID" value="XBW08290.1"/>
    <property type="molecule type" value="Genomic_DNA"/>
</dbReference>
<organism evidence="1">
    <name type="scientific">Scrofimicrobium appendicitidis</name>
    <dbReference type="NCBI Taxonomy" id="3079930"/>
    <lineage>
        <taxon>Bacteria</taxon>
        <taxon>Bacillati</taxon>
        <taxon>Actinomycetota</taxon>
        <taxon>Actinomycetes</taxon>
        <taxon>Actinomycetales</taxon>
        <taxon>Actinomycetaceae</taxon>
        <taxon>Scrofimicrobium</taxon>
    </lineage>
</organism>
<name>A0AAU7V866_9ACTO</name>
<protein>
    <submittedName>
        <fullName evidence="1">DUF3027 domain-containing protein</fullName>
    </submittedName>
</protein>
<sequence>MPENEINEPAPKLDRSVRRDELLLEAVEVARQAAVEISRPESVGEHVGARMVAKGVAAHRFHCQDAGYPGWDWEVSVARAPRSKTVTVCEVSLLPGEGALLAPEWVPWEERLRPGDVSREDVLPYSANDPRLMTNLEQTDPELVDELGVEELGLGRPRVLSEYGIQQAADRWYASDQGPVPAAKQTCATCGFLLKLPGSLGRVFGVCANEWSPDDGRVVSLDHSCGAHSETDTTKRKPQWPMQSSRIDEFQITVDDLRQ</sequence>
<gene>
    <name evidence="1" type="ORF">SAC06_01650</name>
</gene>
<dbReference type="RefSeq" id="WP_350258489.1">
    <property type="nucleotide sequence ID" value="NZ_CP138335.1"/>
</dbReference>
<reference evidence="1" key="1">
    <citation type="submission" date="2023-11" db="EMBL/GenBank/DDBJ databases">
        <title>Scrofimicrobium hongkongense sp. nov., isolated from a patient with peritonitis.</title>
        <authorList>
            <person name="Lao H.Y."/>
            <person name="Wong A.Y.P."/>
            <person name="Ng T.L."/>
            <person name="Wong R.Y.L."/>
            <person name="Yau M.C.Y."/>
            <person name="Lam J.Y.W."/>
            <person name="Siu G.K.H."/>
        </authorList>
    </citation>
    <scope>NUCLEOTIDE SEQUENCE</scope>
    <source>
        <strain evidence="1">R131</strain>
    </source>
</reference>
<evidence type="ECO:0000313" key="1">
    <source>
        <dbReference type="EMBL" id="XBW08290.1"/>
    </source>
</evidence>
<dbReference type="Pfam" id="PF11228">
    <property type="entry name" value="DUF3027"/>
    <property type="match status" value="1"/>
</dbReference>
<dbReference type="KEGG" id="sapp:SAC06_01650"/>
<accession>A0AAU7V866</accession>
<dbReference type="InterPro" id="IPR021391">
    <property type="entry name" value="DUF3027"/>
</dbReference>
<dbReference type="AlphaFoldDB" id="A0AAU7V866"/>
<proteinExistence type="predicted"/>